<keyword evidence="3" id="KW-0648">Protein biosynthesis</keyword>
<dbReference type="InterPro" id="IPR050318">
    <property type="entry name" value="DENR/SUI1_TIF"/>
</dbReference>
<keyword evidence="6" id="KW-0396">Initiation factor</keyword>
<dbReference type="GO" id="GO:0001731">
    <property type="term" value="P:formation of translation preinitiation complex"/>
    <property type="evidence" value="ECO:0007669"/>
    <property type="project" value="TreeGrafter"/>
</dbReference>
<proteinExistence type="inferred from homology"/>
<gene>
    <name evidence="6" type="ORF">Ga0123462_0181</name>
</gene>
<organism evidence="6 7">
    <name type="scientific">Mariprofundus ferrinatatus</name>
    <dbReference type="NCBI Taxonomy" id="1921087"/>
    <lineage>
        <taxon>Bacteria</taxon>
        <taxon>Pseudomonadati</taxon>
        <taxon>Pseudomonadota</taxon>
        <taxon>Candidatius Mariprofundia</taxon>
        <taxon>Mariprofundales</taxon>
        <taxon>Mariprofundaceae</taxon>
        <taxon>Mariprofundus</taxon>
    </lineage>
</organism>
<dbReference type="Proteomes" id="UP000231637">
    <property type="component" value="Chromosome"/>
</dbReference>
<dbReference type="CDD" id="cd11567">
    <property type="entry name" value="YciH_like"/>
    <property type="match status" value="1"/>
</dbReference>
<reference evidence="6 7" key="1">
    <citation type="submission" date="2016-12" db="EMBL/GenBank/DDBJ databases">
        <title>Isolation and genomic insights into novel planktonic Zetaproteobacteria from stratified waters of the Chesapeake Bay.</title>
        <authorList>
            <person name="McAllister S.M."/>
            <person name="Kato S."/>
            <person name="Chan C.S."/>
            <person name="Chiu B.K."/>
            <person name="Field E.K."/>
        </authorList>
    </citation>
    <scope>NUCLEOTIDE SEQUENCE [LARGE SCALE GENOMIC DNA]</scope>
    <source>
        <strain evidence="6 7">CP-8</strain>
    </source>
</reference>
<feature type="region of interest" description="Disordered" evidence="4">
    <location>
        <begin position="1"/>
        <end position="58"/>
    </location>
</feature>
<evidence type="ECO:0000313" key="7">
    <source>
        <dbReference type="Proteomes" id="UP000231637"/>
    </source>
</evidence>
<comment type="similarity">
    <text evidence="1">Belongs to the SUI1 family.</text>
</comment>
<dbReference type="RefSeq" id="WP_100264579.1">
    <property type="nucleotide sequence ID" value="NZ_CP018800.1"/>
</dbReference>
<evidence type="ECO:0000259" key="5">
    <source>
        <dbReference type="PROSITE" id="PS50296"/>
    </source>
</evidence>
<dbReference type="InterPro" id="IPR001950">
    <property type="entry name" value="SUI1"/>
</dbReference>
<feature type="compositionally biased region" description="Polar residues" evidence="4">
    <location>
        <begin position="31"/>
        <end position="43"/>
    </location>
</feature>
<evidence type="ECO:0000313" key="6">
    <source>
        <dbReference type="EMBL" id="ATX81059.1"/>
    </source>
</evidence>
<protein>
    <submittedName>
        <fullName evidence="6">Translation initiation factor 1 (eIF-1/SUI1)</fullName>
    </submittedName>
</protein>
<dbReference type="EMBL" id="CP018800">
    <property type="protein sequence ID" value="ATX81059.1"/>
    <property type="molecule type" value="Genomic_DNA"/>
</dbReference>
<dbReference type="PANTHER" id="PTHR12789:SF0">
    <property type="entry name" value="DENSITY-REGULATED PROTEIN"/>
    <property type="match status" value="1"/>
</dbReference>
<dbReference type="GO" id="GO:0006417">
    <property type="term" value="P:regulation of translation"/>
    <property type="evidence" value="ECO:0007669"/>
    <property type="project" value="UniProtKB-KW"/>
</dbReference>
<dbReference type="InterPro" id="IPR036877">
    <property type="entry name" value="SUI1_dom_sf"/>
</dbReference>
<dbReference type="OrthoDB" id="5298733at2"/>
<keyword evidence="2" id="KW-0810">Translation regulation</keyword>
<evidence type="ECO:0000256" key="4">
    <source>
        <dbReference type="SAM" id="MobiDB-lite"/>
    </source>
</evidence>
<name>A0A2K8L495_9PROT</name>
<evidence type="ECO:0000256" key="1">
    <source>
        <dbReference type="ARBA" id="ARBA00005422"/>
    </source>
</evidence>
<dbReference type="Pfam" id="PF01253">
    <property type="entry name" value="SUI1"/>
    <property type="match status" value="1"/>
</dbReference>
<dbReference type="GO" id="GO:0003729">
    <property type="term" value="F:mRNA binding"/>
    <property type="evidence" value="ECO:0007669"/>
    <property type="project" value="TreeGrafter"/>
</dbReference>
<keyword evidence="7" id="KW-1185">Reference proteome</keyword>
<dbReference type="KEGG" id="mfn:Ga0123462_0181"/>
<accession>A0A2K8L495</accession>
<dbReference type="PROSITE" id="PS50296">
    <property type="entry name" value="SUI1"/>
    <property type="match status" value="1"/>
</dbReference>
<feature type="compositionally biased region" description="Basic residues" evidence="4">
    <location>
        <begin position="21"/>
        <end position="30"/>
    </location>
</feature>
<evidence type="ECO:0000256" key="3">
    <source>
        <dbReference type="ARBA" id="ARBA00022917"/>
    </source>
</evidence>
<dbReference type="InterPro" id="IPR005872">
    <property type="entry name" value="SUI1_arc_bac"/>
</dbReference>
<sequence length="122" mass="13053">MNSDRRLVYSTENGPLDKPMRGKKSGRKKMSPQSSSPAITSPGKQGVRIRRESKGRGGKTVSIIDGLALDGSELKVLLKKLKAQLGTGGAVKNGSLEIQGEHREKLMQLLEQEGVKAKLSGG</sequence>
<feature type="domain" description="SUI1" evidence="5">
    <location>
        <begin position="51"/>
        <end position="114"/>
    </location>
</feature>
<dbReference type="AlphaFoldDB" id="A0A2K8L495"/>
<dbReference type="GO" id="GO:0003743">
    <property type="term" value="F:translation initiation factor activity"/>
    <property type="evidence" value="ECO:0007669"/>
    <property type="project" value="UniProtKB-KW"/>
</dbReference>
<dbReference type="SUPFAM" id="SSF55159">
    <property type="entry name" value="eIF1-like"/>
    <property type="match status" value="1"/>
</dbReference>
<dbReference type="GO" id="GO:0002188">
    <property type="term" value="P:translation reinitiation"/>
    <property type="evidence" value="ECO:0007669"/>
    <property type="project" value="TreeGrafter"/>
</dbReference>
<evidence type="ECO:0000256" key="2">
    <source>
        <dbReference type="ARBA" id="ARBA00022845"/>
    </source>
</evidence>
<dbReference type="Gene3D" id="3.30.780.10">
    <property type="entry name" value="SUI1-like domain"/>
    <property type="match status" value="1"/>
</dbReference>
<dbReference type="PANTHER" id="PTHR12789">
    <property type="entry name" value="DENSITY-REGULATED PROTEIN HOMOLOG"/>
    <property type="match status" value="1"/>
</dbReference>